<dbReference type="InterPro" id="IPR051922">
    <property type="entry name" value="Bact_Sporulation_Assoc"/>
</dbReference>
<dbReference type="Gene3D" id="3.40.50.12090">
    <property type="match status" value="2"/>
</dbReference>
<dbReference type="RefSeq" id="WP_318798895.1">
    <property type="nucleotide sequence ID" value="NZ_JARUJP010000023.1"/>
</dbReference>
<feature type="signal peptide" evidence="2">
    <location>
        <begin position="1"/>
        <end position="30"/>
    </location>
</feature>
<dbReference type="EMBL" id="JARUJP010000023">
    <property type="protein sequence ID" value="MDW8802580.1"/>
    <property type="molecule type" value="Genomic_DNA"/>
</dbReference>
<proteinExistence type="predicted"/>
<dbReference type="Proteomes" id="UP001281656">
    <property type="component" value="Unassembled WGS sequence"/>
</dbReference>
<name>A0ABU4JWP3_9CLOT</name>
<dbReference type="Pfam" id="PF04122">
    <property type="entry name" value="CW_binding_2"/>
    <property type="match status" value="3"/>
</dbReference>
<evidence type="ECO:0000256" key="1">
    <source>
        <dbReference type="ARBA" id="ARBA00022729"/>
    </source>
</evidence>
<comment type="caution">
    <text evidence="3">The sequence shown here is derived from an EMBL/GenBank/DDBJ whole genome shotgun (WGS) entry which is preliminary data.</text>
</comment>
<gene>
    <name evidence="3" type="ORF">P8V03_15640</name>
</gene>
<keyword evidence="4" id="KW-1185">Reference proteome</keyword>
<accession>A0ABU4JWP3</accession>
<dbReference type="InterPro" id="IPR007253">
    <property type="entry name" value="Cell_wall-bd_2"/>
</dbReference>
<evidence type="ECO:0000313" key="4">
    <source>
        <dbReference type="Proteomes" id="UP001281656"/>
    </source>
</evidence>
<feature type="chain" id="PRO_5046746992" evidence="2">
    <location>
        <begin position="31"/>
        <end position="1151"/>
    </location>
</feature>
<dbReference type="InterPro" id="IPR014755">
    <property type="entry name" value="Cu-Rt/internalin_Ig-like"/>
</dbReference>
<dbReference type="Gene3D" id="2.60.40.1220">
    <property type="match status" value="4"/>
</dbReference>
<protein>
    <submittedName>
        <fullName evidence="3">Cell wall-binding repeat-containing protein</fullName>
    </submittedName>
</protein>
<dbReference type="PANTHER" id="PTHR30032">
    <property type="entry name" value="N-ACETYLMURAMOYL-L-ALANINE AMIDASE-RELATED"/>
    <property type="match status" value="1"/>
</dbReference>
<dbReference type="PANTHER" id="PTHR30032:SF8">
    <property type="entry name" value="GERMINATION-SPECIFIC N-ACETYLMURAMOYL-L-ALANINE AMIDASE"/>
    <property type="match status" value="1"/>
</dbReference>
<sequence>MSKKGKRALASATLMSLVLTTALSAVPVKAAAGEATRTSGADRYATAAQVATKNWDKSETVVLVSGEGYADAVSASALAKKLNAPILLTEAKSLNADTKKALSDLGAKNIYVVGGDASVSAAVRAGLKADGYKLTELGGANRYETNSAVAEELVKLGVDPANVIMVGGEGFSDALSVAPIAAAKGQILLLGMNDANYMSPVVNFVKKHNSKVTVVGTKNVINEAIYSAVGATSRVDGGSDRWDTNQKVLTAFKDTVKFDKLYVASAAYNAQDNGYADALVASALAGKYAAPLVLVDKDGATGTTNALAYIKANASKKTDLNVVGGTGVVSDAILKAVTQAVNPTPVQTGDNTVASVNPINLNQFDVVFNTTVDEDTAELASNYKVAGIDLHDDYTDANGTTVKANAHAELINDNTVRVTLVNDAFKIGQGNEKTVSVKKGILTADKVKTIEKFDKKVEFKDITAPTLKSASIRGNNKLVIEFSEAVNMTDESALKSLIQVNGKSLSSVDLTVKEAATNGVETWASKVEIYFNSGLNSGENTIKVKDTTGNTLKDAAGFTFKEETKTVTVDAVTTAPTVKEITATDDGEIRVKFDRAMDSKAAVKAGYYSINDKAISTAKFELKEDDTVVKITGIDSGILKDNANVLEVKKDVKDAYGNKLADDTRVTFNKEKDETKPTVVSANILDSKTLRIQFSEDVNSAYATNLDNYELRDAYNVDLMTKGGVVIKAAGAETGNTDTYDITFGNGGNATNLLNGSKYTLSVKNIVDIATEPNKMDDYTVALDGNDDQSPVVQEVFLKDYSDAAADRTEVAIFFNKEMDQASISNKANYYYINGSGETKDLPEDADITVSADNKGVVIDFEDANKSIDPTATSGDDKVKQIGVKNLKDASGNELYGGALTIAAKPSTTLSVQDKTLKMYKDGDDVKAEFQLDTALDSIDAADFALTSADGTKVVAASDADFSGKTVILTFKDTDVTVDGVTTNAAEDAEALGVNAKLAVKATGSEDIAGRKINTELTANQTLVQYNAIAPETDRDGYTSTLTVDGTAVTGAVVNITMKTPVDTEIKDSYKDDFVFISNGAKLNVSGVEVVGNTLVFTINSTTIKAGNSIEVTTATDDSKIDIRTAKDGDGKHIKFVPSNDDKKVKSVVVK</sequence>
<keyword evidence="1 2" id="KW-0732">Signal</keyword>
<organism evidence="3 4">
    <name type="scientific">Clostridium tanneri</name>
    <dbReference type="NCBI Taxonomy" id="3037988"/>
    <lineage>
        <taxon>Bacteria</taxon>
        <taxon>Bacillati</taxon>
        <taxon>Bacillota</taxon>
        <taxon>Clostridia</taxon>
        <taxon>Eubacteriales</taxon>
        <taxon>Clostridiaceae</taxon>
        <taxon>Clostridium</taxon>
    </lineage>
</organism>
<evidence type="ECO:0000256" key="2">
    <source>
        <dbReference type="SAM" id="SignalP"/>
    </source>
</evidence>
<evidence type="ECO:0000313" key="3">
    <source>
        <dbReference type="EMBL" id="MDW8802580.1"/>
    </source>
</evidence>
<reference evidence="3 4" key="1">
    <citation type="submission" date="2023-04" db="EMBL/GenBank/DDBJ databases">
        <title>Clostridium tannerae sp. nov., isolated from the fecal material of an alpaca.</title>
        <authorList>
            <person name="Miller S."/>
            <person name="Hendry M."/>
            <person name="King J."/>
            <person name="Sankaranarayanan K."/>
            <person name="Lawson P.A."/>
        </authorList>
    </citation>
    <scope>NUCLEOTIDE SEQUENCE [LARGE SCALE GENOMIC DNA]</scope>
    <source>
        <strain evidence="3 4">A1-XYC3</strain>
    </source>
</reference>